<evidence type="ECO:0000259" key="14">
    <source>
        <dbReference type="PROSITE" id="PS51309"/>
    </source>
</evidence>
<dbReference type="Gene3D" id="1.10.1900.10">
    <property type="entry name" value="c-terminal domain of poly(a) binding protein"/>
    <property type="match status" value="1"/>
</dbReference>
<dbReference type="FunFam" id="3.30.70.330:FF:000239">
    <property type="entry name" value="Polyadenylate-binding protein"/>
    <property type="match status" value="1"/>
</dbReference>
<dbReference type="GO" id="GO:0006417">
    <property type="term" value="P:regulation of translation"/>
    <property type="evidence" value="ECO:0007669"/>
    <property type="project" value="UniProtKB-KW"/>
</dbReference>
<dbReference type="EMBL" id="LR746269">
    <property type="protein sequence ID" value="CAA7397787.1"/>
    <property type="molecule type" value="Genomic_DNA"/>
</dbReference>
<dbReference type="InterPro" id="IPR002004">
    <property type="entry name" value="PABP_HYD_C"/>
</dbReference>
<dbReference type="Pfam" id="PF00076">
    <property type="entry name" value="RRM_1"/>
    <property type="match status" value="4"/>
</dbReference>
<evidence type="ECO:0000256" key="8">
    <source>
        <dbReference type="ARBA" id="ARBA00022884"/>
    </source>
</evidence>
<comment type="function">
    <text evidence="11">Binds the poly(A) tail of mRNA.</text>
</comment>
<feature type="domain" description="RRM" evidence="13">
    <location>
        <begin position="123"/>
        <end position="195"/>
    </location>
</feature>
<keyword evidence="5" id="KW-0945">Host-virus interaction</keyword>
<dbReference type="InterPro" id="IPR034364">
    <property type="entry name" value="PABP_RRM1"/>
</dbReference>
<dbReference type="SMART" id="SM00517">
    <property type="entry name" value="PolyA"/>
    <property type="match status" value="1"/>
</dbReference>
<dbReference type="GO" id="GO:0005737">
    <property type="term" value="C:cytoplasm"/>
    <property type="evidence" value="ECO:0007669"/>
    <property type="project" value="UniProtKB-SubCell"/>
</dbReference>
<keyword evidence="6" id="KW-0677">Repeat</keyword>
<dbReference type="FunFam" id="3.30.70.330:FF:000003">
    <property type="entry name" value="Polyadenylate-binding protein"/>
    <property type="match status" value="1"/>
</dbReference>
<dbReference type="FunFam" id="1.10.1900.10:FF:000003">
    <property type="entry name" value="Polyadenylate-binding protein"/>
    <property type="match status" value="1"/>
</dbReference>
<evidence type="ECO:0000256" key="4">
    <source>
        <dbReference type="ARBA" id="ARBA00022490"/>
    </source>
</evidence>
<proteinExistence type="inferred from homology"/>
<feature type="domain" description="RRM" evidence="13">
    <location>
        <begin position="317"/>
        <end position="394"/>
    </location>
</feature>
<sequence length="659" mass="72191">MSQVQVQPQVALSSPNAAANSAPPAGAAVSQFQSTSLYVGDLEMNVTDSQLYDLFSQLGQVLSVRVCRDITTRRSLGYAYVNYSDPVDAARAMDALNFTPLNNKPIRIMYSNRDPSARKSGSGNIFIKNLDKAIDNKALYDTFSVFGNILSCKIATDPSGQSKGYGFVQFEQDEAAQNAISKLNGMLLNDKQVFVGPFLRKQERDNSANKTKFNNVYVKNLSESTTEEDLKKTFGEYGNITSVVVMREGDGKSKCFGFVNFEDADDAARAVEELNGQKFDDKEWYVGKAQKKSEREVELKTRFEQNMKEAVDKYQGVNLYLKNLDDTIDDEKLQELFSAYGTITSSKIMRDPTGISRGSGFVTFSTPEEANRAISEMNGKMVSNKPLYVALAQRKEDRRARLQAQFSQMRPVAMAPSVAPRMPMYPPGGPGLGQQIFYGQGPPALIPQPGFGYQQQLVPGMRPGGGPMPNFFVPLVQQGQQPQRPGGRRAGAGPVPQVQQPVPMMQQQMLPRGRLYRYSPGRNMPEVPMPGVAGGMLSVPYDMGTFPMRDAGIPHSLPIGALASALANATPEQQRTMLGESLYPLVEQLEHDSAAKVTGMLLEMDQTEVLHLLESPDALKSKVGEAMEVLRSVAQQQQQSPSGPADQLAALSLNDSLVP</sequence>
<dbReference type="InterPro" id="IPR045305">
    <property type="entry name" value="RRM2_I_PABPs"/>
</dbReference>
<evidence type="ECO:0000256" key="6">
    <source>
        <dbReference type="ARBA" id="ARBA00022737"/>
    </source>
</evidence>
<comment type="subcellular location">
    <subcellularLocation>
        <location evidence="2 11">Cytoplasm</location>
    </subcellularLocation>
    <subcellularLocation>
        <location evidence="1">Nucleus</location>
    </subcellularLocation>
</comment>
<keyword evidence="8 10" id="KW-0694">RNA-binding</keyword>
<dbReference type="PANTHER" id="PTHR24012">
    <property type="entry name" value="RNA BINDING PROTEIN"/>
    <property type="match status" value="1"/>
</dbReference>
<keyword evidence="9" id="KW-0539">Nucleus</keyword>
<dbReference type="InterPro" id="IPR036053">
    <property type="entry name" value="PABP-dom"/>
</dbReference>
<dbReference type="SMART" id="SM00360">
    <property type="entry name" value="RRM"/>
    <property type="match status" value="4"/>
</dbReference>
<dbReference type="GO" id="GO:0003723">
    <property type="term" value="F:RNA binding"/>
    <property type="evidence" value="ECO:0007669"/>
    <property type="project" value="UniProtKB-UniRule"/>
</dbReference>
<evidence type="ECO:0000256" key="10">
    <source>
        <dbReference type="PROSITE-ProRule" id="PRU00176"/>
    </source>
</evidence>
<reference evidence="15" key="1">
    <citation type="submission" date="2020-02" db="EMBL/GenBank/DDBJ databases">
        <authorList>
            <person name="Scholz U."/>
            <person name="Mascher M."/>
            <person name="Fiebig A."/>
        </authorList>
    </citation>
    <scope>NUCLEOTIDE SEQUENCE</scope>
</reference>
<dbReference type="SUPFAM" id="SSF63570">
    <property type="entry name" value="PABC (PABP) domain"/>
    <property type="match status" value="1"/>
</dbReference>
<dbReference type="PROSITE" id="PS51309">
    <property type="entry name" value="PABC"/>
    <property type="match status" value="1"/>
</dbReference>
<protein>
    <recommendedName>
        <fullName evidence="11">Polyadenylate-binding protein</fullName>
        <shortName evidence="11">PABP</shortName>
    </recommendedName>
</protein>
<feature type="region of interest" description="Disordered" evidence="12">
    <location>
        <begin position="632"/>
        <end position="659"/>
    </location>
</feature>
<dbReference type="AlphaFoldDB" id="A0A7I8KJ35"/>
<organism evidence="15 16">
    <name type="scientific">Spirodela intermedia</name>
    <name type="common">Intermediate duckweed</name>
    <dbReference type="NCBI Taxonomy" id="51605"/>
    <lineage>
        <taxon>Eukaryota</taxon>
        <taxon>Viridiplantae</taxon>
        <taxon>Streptophyta</taxon>
        <taxon>Embryophyta</taxon>
        <taxon>Tracheophyta</taxon>
        <taxon>Spermatophyta</taxon>
        <taxon>Magnoliopsida</taxon>
        <taxon>Liliopsida</taxon>
        <taxon>Araceae</taxon>
        <taxon>Lemnoideae</taxon>
        <taxon>Spirodela</taxon>
    </lineage>
</organism>
<dbReference type="PROSITE" id="PS50102">
    <property type="entry name" value="RRM"/>
    <property type="match status" value="4"/>
</dbReference>
<feature type="domain" description="PABC" evidence="14">
    <location>
        <begin position="558"/>
        <end position="635"/>
    </location>
</feature>
<dbReference type="OrthoDB" id="19742at2759"/>
<evidence type="ECO:0000259" key="13">
    <source>
        <dbReference type="PROSITE" id="PS50102"/>
    </source>
</evidence>
<dbReference type="InterPro" id="IPR012677">
    <property type="entry name" value="Nucleotide-bd_a/b_plait_sf"/>
</dbReference>
<dbReference type="CDD" id="cd12380">
    <property type="entry name" value="RRM3_I_PABPs"/>
    <property type="match status" value="1"/>
</dbReference>
<keyword evidence="7" id="KW-0810">Translation regulation</keyword>
<evidence type="ECO:0000256" key="7">
    <source>
        <dbReference type="ARBA" id="ARBA00022845"/>
    </source>
</evidence>
<dbReference type="CDD" id="cd12381">
    <property type="entry name" value="RRM4_I_PABPs"/>
    <property type="match status" value="1"/>
</dbReference>
<gene>
    <name evidence="15" type="ORF">SI8410_06008452</name>
</gene>
<dbReference type="FunFam" id="3.30.70.330:FF:000435">
    <property type="entry name" value="Polyadenylate-binding protein"/>
    <property type="match status" value="1"/>
</dbReference>
<dbReference type="NCBIfam" id="TIGR01628">
    <property type="entry name" value="PABP-1234"/>
    <property type="match status" value="1"/>
</dbReference>
<dbReference type="CDD" id="cd12379">
    <property type="entry name" value="RRM2_I_PABPs"/>
    <property type="match status" value="1"/>
</dbReference>
<dbReference type="Gene3D" id="3.30.70.330">
    <property type="match status" value="4"/>
</dbReference>
<dbReference type="Pfam" id="PF00658">
    <property type="entry name" value="MLLE"/>
    <property type="match status" value="1"/>
</dbReference>
<evidence type="ECO:0000256" key="2">
    <source>
        <dbReference type="ARBA" id="ARBA00004496"/>
    </source>
</evidence>
<feature type="region of interest" description="Disordered" evidence="12">
    <location>
        <begin position="478"/>
        <end position="498"/>
    </location>
</feature>
<dbReference type="InterPro" id="IPR000504">
    <property type="entry name" value="RRM_dom"/>
</dbReference>
<dbReference type="GO" id="GO:0005634">
    <property type="term" value="C:nucleus"/>
    <property type="evidence" value="ECO:0007669"/>
    <property type="project" value="UniProtKB-SubCell"/>
</dbReference>
<dbReference type="SMART" id="SM00361">
    <property type="entry name" value="RRM_1"/>
    <property type="match status" value="4"/>
</dbReference>
<dbReference type="SUPFAM" id="SSF54928">
    <property type="entry name" value="RNA-binding domain, RBD"/>
    <property type="match status" value="3"/>
</dbReference>
<evidence type="ECO:0000256" key="3">
    <source>
        <dbReference type="ARBA" id="ARBA00008557"/>
    </source>
</evidence>
<feature type="domain" description="RRM" evidence="13">
    <location>
        <begin position="35"/>
        <end position="113"/>
    </location>
</feature>
<evidence type="ECO:0000313" key="16">
    <source>
        <dbReference type="Proteomes" id="UP000663760"/>
    </source>
</evidence>
<evidence type="ECO:0000313" key="15">
    <source>
        <dbReference type="EMBL" id="CAA7397787.1"/>
    </source>
</evidence>
<dbReference type="InterPro" id="IPR003954">
    <property type="entry name" value="RRM_euk-type"/>
</dbReference>
<keyword evidence="4 11" id="KW-0963">Cytoplasm</keyword>
<evidence type="ECO:0000256" key="12">
    <source>
        <dbReference type="SAM" id="MobiDB-lite"/>
    </source>
</evidence>
<evidence type="ECO:0000256" key="11">
    <source>
        <dbReference type="RuleBase" id="RU362004"/>
    </source>
</evidence>
<feature type="domain" description="RRM" evidence="13">
    <location>
        <begin position="214"/>
        <end position="291"/>
    </location>
</feature>
<dbReference type="CDD" id="cd12378">
    <property type="entry name" value="RRM1_I_PABPs"/>
    <property type="match status" value="1"/>
</dbReference>
<accession>A0A7I8KJ35</accession>
<dbReference type="Proteomes" id="UP000663760">
    <property type="component" value="Chromosome 6"/>
</dbReference>
<evidence type="ECO:0000256" key="1">
    <source>
        <dbReference type="ARBA" id="ARBA00004123"/>
    </source>
</evidence>
<dbReference type="InterPro" id="IPR035979">
    <property type="entry name" value="RBD_domain_sf"/>
</dbReference>
<name>A0A7I8KJ35_SPIIN</name>
<evidence type="ECO:0000256" key="5">
    <source>
        <dbReference type="ARBA" id="ARBA00022581"/>
    </source>
</evidence>
<evidence type="ECO:0000256" key="9">
    <source>
        <dbReference type="ARBA" id="ARBA00023242"/>
    </source>
</evidence>
<dbReference type="InterPro" id="IPR006515">
    <property type="entry name" value="PABP_1234"/>
</dbReference>
<keyword evidence="16" id="KW-1185">Reference proteome</keyword>
<dbReference type="FunFam" id="3.30.70.330:FF:000217">
    <property type="entry name" value="Polyadenylate-binding protein"/>
    <property type="match status" value="1"/>
</dbReference>
<comment type="similarity">
    <text evidence="3 11">Belongs to the polyadenylate-binding protein type-1 family.</text>
</comment>